<protein>
    <submittedName>
        <fullName evidence="2">Uncharacterized protein</fullName>
    </submittedName>
</protein>
<evidence type="ECO:0000256" key="1">
    <source>
        <dbReference type="SAM" id="Coils"/>
    </source>
</evidence>
<evidence type="ECO:0000313" key="2">
    <source>
        <dbReference type="EMBL" id="GEK37215.1"/>
    </source>
</evidence>
<comment type="caution">
    <text evidence="2">The sequence shown here is derived from an EMBL/GenBank/DDBJ whole genome shotgun (WGS) entry which is preliminary data.</text>
</comment>
<organism evidence="2 3">
    <name type="scientific">Enterococcus thailandicus</name>
    <dbReference type="NCBI Taxonomy" id="417368"/>
    <lineage>
        <taxon>Bacteria</taxon>
        <taxon>Bacillati</taxon>
        <taxon>Bacillota</taxon>
        <taxon>Bacilli</taxon>
        <taxon>Lactobacillales</taxon>
        <taxon>Enterococcaceae</taxon>
        <taxon>Enterococcus</taxon>
    </lineage>
</organism>
<dbReference type="Proteomes" id="UP000321361">
    <property type="component" value="Unassembled WGS sequence"/>
</dbReference>
<evidence type="ECO:0000313" key="3">
    <source>
        <dbReference type="Proteomes" id="UP000321361"/>
    </source>
</evidence>
<feature type="coiled-coil region" evidence="1">
    <location>
        <begin position="75"/>
        <end position="102"/>
    </location>
</feature>
<reference evidence="2 3" key="1">
    <citation type="submission" date="2019-07" db="EMBL/GenBank/DDBJ databases">
        <title>Whole genome shotgun sequence of Enterococcus thailandicus NBRC 101867.</title>
        <authorList>
            <person name="Hosoyama A."/>
            <person name="Uohara A."/>
            <person name="Ohji S."/>
            <person name="Ichikawa N."/>
        </authorList>
    </citation>
    <scope>NUCLEOTIDE SEQUENCE [LARGE SCALE GENOMIC DNA]</scope>
    <source>
        <strain evidence="2 3">NBRC 101867</strain>
    </source>
</reference>
<keyword evidence="1" id="KW-0175">Coiled coil</keyword>
<proteinExistence type="predicted"/>
<dbReference type="RefSeq" id="WP_071869189.1">
    <property type="nucleotide sequence ID" value="NZ_BJUG01000007.1"/>
</dbReference>
<accession>A0A510WHT8</accession>
<dbReference type="OrthoDB" id="2227173at2"/>
<gene>
    <name evidence="2" type="ORF">ETH01_15020</name>
</gene>
<sequence>MELLTIKTIINRNTTADPKEISLSFEQCSELPRIILSETETTDLQAFFNAIFDYILTYEKLLQFQLSDTTKDLFNEVAEDIIMQLNSEISQSEQNFEEFIQLKKK</sequence>
<name>A0A510WHT8_ENTTH</name>
<dbReference type="AlphaFoldDB" id="A0A510WHT8"/>
<dbReference type="EMBL" id="BJUG01000007">
    <property type="protein sequence ID" value="GEK37215.1"/>
    <property type="molecule type" value="Genomic_DNA"/>
</dbReference>